<evidence type="ECO:0000313" key="9">
    <source>
        <dbReference type="Proteomes" id="UP000001056"/>
    </source>
</evidence>
<reference evidence="9" key="1">
    <citation type="journal article" date="2015" name="Genome Announc.">
        <title>Draft genome sequence of the cellulolytic fungus Chaetomium globosum.</title>
        <authorList>
            <person name="Cuomo C.A."/>
            <person name="Untereiner W.A."/>
            <person name="Ma L.-J."/>
            <person name="Grabherr M."/>
            <person name="Birren B.W."/>
        </authorList>
    </citation>
    <scope>NUCLEOTIDE SEQUENCE [LARGE SCALE GENOMIC DNA]</scope>
    <source>
        <strain evidence="9">ATCC 6205 / CBS 148.51 / DSM 1962 / NBRC 6347 / NRRL 1970</strain>
    </source>
</reference>
<dbReference type="RefSeq" id="XP_001224284.1">
    <property type="nucleotide sequence ID" value="XM_001224283.1"/>
</dbReference>
<dbReference type="PANTHER" id="PTHR43791">
    <property type="entry name" value="PERMEASE-RELATED"/>
    <property type="match status" value="1"/>
</dbReference>
<dbReference type="AlphaFoldDB" id="Q2GZH6"/>
<dbReference type="GeneID" id="4392269"/>
<evidence type="ECO:0008006" key="10">
    <source>
        <dbReference type="Google" id="ProtNLM"/>
    </source>
</evidence>
<dbReference type="FunFam" id="1.20.1250.20:FF:000106">
    <property type="entry name" value="MFS transporter, putative"/>
    <property type="match status" value="1"/>
</dbReference>
<feature type="compositionally biased region" description="Basic and acidic residues" evidence="6">
    <location>
        <begin position="11"/>
        <end position="23"/>
    </location>
</feature>
<dbReference type="HOGENOM" id="CLU_001265_2_1_1"/>
<evidence type="ECO:0000256" key="1">
    <source>
        <dbReference type="ARBA" id="ARBA00004141"/>
    </source>
</evidence>
<evidence type="ECO:0000256" key="3">
    <source>
        <dbReference type="ARBA" id="ARBA00022692"/>
    </source>
</evidence>
<dbReference type="SUPFAM" id="SSF103473">
    <property type="entry name" value="MFS general substrate transporter"/>
    <property type="match status" value="1"/>
</dbReference>
<dbReference type="InParanoid" id="Q2GZH6"/>
<keyword evidence="4 7" id="KW-1133">Transmembrane helix</keyword>
<keyword evidence="2" id="KW-0813">Transport</keyword>
<evidence type="ECO:0000256" key="2">
    <source>
        <dbReference type="ARBA" id="ARBA00022448"/>
    </source>
</evidence>
<dbReference type="EMBL" id="CH408032">
    <property type="protein sequence ID" value="EAQ88451.1"/>
    <property type="molecule type" value="Genomic_DNA"/>
</dbReference>
<proteinExistence type="predicted"/>
<dbReference type="GO" id="GO:0016020">
    <property type="term" value="C:membrane"/>
    <property type="evidence" value="ECO:0007669"/>
    <property type="project" value="UniProtKB-SubCell"/>
</dbReference>
<evidence type="ECO:0000256" key="4">
    <source>
        <dbReference type="ARBA" id="ARBA00022989"/>
    </source>
</evidence>
<sequence>MATVFIRGRAPRNDGNQDSKSDPDTSTTSINTVPALGEAFQAKRFWFQRSRAVFDDPETAKQYQPPPKWENTHRFDPLERWTWREEYQLLRKIDLRIMVWACIMFMALELDRANLGQALTDDFLPDLGLTTNDYNLGNTVFRLSFLCAELPSQLVSKWVGPDRWIPAQMTLWSLVASFQFFLSGRTSFLVCRCLLGILQGGFIPDVILYLSYFYKHHELTIRLAFFWTAMSIADILSSLLAYGILHMRGVQGHSGWRWLFLLEAPVAKSQGLRSLIPMIPPNQYLTLTLRGLGFDTFQTNLLTMPLTVGHIITMLGVAYLAEVSGQLTLVAGLGQIWVLPFLIYLNSVNLANVNRWVIYAVTTLLLSYPNGTDCGLDDAPYYKRGNRQLLGILCMNIVLYGLVKTYYVLRNKQKDGKWNAMTPEEKLDYLATTTDEGNKRLDFRFQH</sequence>
<feature type="transmembrane region" description="Helical" evidence="7">
    <location>
        <begin position="189"/>
        <end position="212"/>
    </location>
</feature>
<feature type="region of interest" description="Disordered" evidence="6">
    <location>
        <begin position="1"/>
        <end position="31"/>
    </location>
</feature>
<keyword evidence="3 7" id="KW-0812">Transmembrane</keyword>
<accession>Q2GZH6</accession>
<evidence type="ECO:0000256" key="5">
    <source>
        <dbReference type="ARBA" id="ARBA00023136"/>
    </source>
</evidence>
<dbReference type="OMA" id="WFRGKKG"/>
<evidence type="ECO:0000256" key="7">
    <source>
        <dbReference type="SAM" id="Phobius"/>
    </source>
</evidence>
<dbReference type="OrthoDB" id="1935484at2759"/>
<keyword evidence="5 7" id="KW-0472">Membrane</keyword>
<feature type="transmembrane region" description="Helical" evidence="7">
    <location>
        <begin position="389"/>
        <end position="409"/>
    </location>
</feature>
<keyword evidence="9" id="KW-1185">Reference proteome</keyword>
<dbReference type="Pfam" id="PF07690">
    <property type="entry name" value="MFS_1"/>
    <property type="match status" value="1"/>
</dbReference>
<evidence type="ECO:0000256" key="6">
    <source>
        <dbReference type="SAM" id="MobiDB-lite"/>
    </source>
</evidence>
<dbReference type="eggNOG" id="KOG2533">
    <property type="taxonomic scope" value="Eukaryota"/>
</dbReference>
<dbReference type="VEuPathDB" id="FungiDB:CHGG_05070"/>
<gene>
    <name evidence="8" type="ORF">CHGG_05070</name>
</gene>
<dbReference type="InterPro" id="IPR036259">
    <property type="entry name" value="MFS_trans_sf"/>
</dbReference>
<dbReference type="PANTHER" id="PTHR43791:SF65">
    <property type="entry name" value="MAJOR FACILITATOR SUPERFAMILY (MFS) PROFILE DOMAIN-CONTAINING PROTEIN-RELATED"/>
    <property type="match status" value="1"/>
</dbReference>
<dbReference type="Gene3D" id="1.20.1250.20">
    <property type="entry name" value="MFS general substrate transporter like domains"/>
    <property type="match status" value="1"/>
</dbReference>
<protein>
    <recommendedName>
        <fullName evidence="10">Major facilitator superfamily (MFS) profile domain-containing protein</fullName>
    </recommendedName>
</protein>
<dbReference type="GO" id="GO:0022857">
    <property type="term" value="F:transmembrane transporter activity"/>
    <property type="evidence" value="ECO:0007669"/>
    <property type="project" value="InterPro"/>
</dbReference>
<feature type="transmembrane region" description="Helical" evidence="7">
    <location>
        <begin position="224"/>
        <end position="245"/>
    </location>
</feature>
<evidence type="ECO:0000313" key="8">
    <source>
        <dbReference type="EMBL" id="EAQ88451.1"/>
    </source>
</evidence>
<feature type="transmembrane region" description="Helical" evidence="7">
    <location>
        <begin position="301"/>
        <end position="321"/>
    </location>
</feature>
<organism evidence="8 9">
    <name type="scientific">Chaetomium globosum (strain ATCC 6205 / CBS 148.51 / DSM 1962 / NBRC 6347 / NRRL 1970)</name>
    <name type="common">Soil fungus</name>
    <dbReference type="NCBI Taxonomy" id="306901"/>
    <lineage>
        <taxon>Eukaryota</taxon>
        <taxon>Fungi</taxon>
        <taxon>Dikarya</taxon>
        <taxon>Ascomycota</taxon>
        <taxon>Pezizomycotina</taxon>
        <taxon>Sordariomycetes</taxon>
        <taxon>Sordariomycetidae</taxon>
        <taxon>Sordariales</taxon>
        <taxon>Chaetomiaceae</taxon>
        <taxon>Chaetomium</taxon>
    </lineage>
</organism>
<dbReference type="Proteomes" id="UP000001056">
    <property type="component" value="Unassembled WGS sequence"/>
</dbReference>
<name>Q2GZH6_CHAGB</name>
<comment type="subcellular location">
    <subcellularLocation>
        <location evidence="1">Membrane</location>
        <topology evidence="1">Multi-pass membrane protein</topology>
    </subcellularLocation>
</comment>
<dbReference type="InterPro" id="IPR011701">
    <property type="entry name" value="MFS"/>
</dbReference>